<keyword evidence="2" id="KW-1185">Reference proteome</keyword>
<gene>
    <name evidence="1" type="ORF">QE152_g22376</name>
</gene>
<evidence type="ECO:0000313" key="1">
    <source>
        <dbReference type="EMBL" id="KAK9719916.1"/>
    </source>
</evidence>
<protein>
    <submittedName>
        <fullName evidence="1">Uncharacterized protein</fullName>
    </submittedName>
</protein>
<dbReference type="Proteomes" id="UP001458880">
    <property type="component" value="Unassembled WGS sequence"/>
</dbReference>
<name>A0AAW1KMA9_POPJA</name>
<dbReference type="AlphaFoldDB" id="A0AAW1KMA9"/>
<evidence type="ECO:0000313" key="2">
    <source>
        <dbReference type="Proteomes" id="UP001458880"/>
    </source>
</evidence>
<accession>A0AAW1KMA9</accession>
<organism evidence="1 2">
    <name type="scientific">Popillia japonica</name>
    <name type="common">Japanese beetle</name>
    <dbReference type="NCBI Taxonomy" id="7064"/>
    <lineage>
        <taxon>Eukaryota</taxon>
        <taxon>Metazoa</taxon>
        <taxon>Ecdysozoa</taxon>
        <taxon>Arthropoda</taxon>
        <taxon>Hexapoda</taxon>
        <taxon>Insecta</taxon>
        <taxon>Pterygota</taxon>
        <taxon>Neoptera</taxon>
        <taxon>Endopterygota</taxon>
        <taxon>Coleoptera</taxon>
        <taxon>Polyphaga</taxon>
        <taxon>Scarabaeiformia</taxon>
        <taxon>Scarabaeidae</taxon>
        <taxon>Rutelinae</taxon>
        <taxon>Popillia</taxon>
    </lineage>
</organism>
<dbReference type="EMBL" id="JASPKY010000215">
    <property type="protein sequence ID" value="KAK9719916.1"/>
    <property type="molecule type" value="Genomic_DNA"/>
</dbReference>
<proteinExistence type="predicted"/>
<comment type="caution">
    <text evidence="1">The sequence shown here is derived from an EMBL/GenBank/DDBJ whole genome shotgun (WGS) entry which is preliminary data.</text>
</comment>
<sequence>METIVKCWKPFTLKDAILNLLNAWEKVSMETIVKCWKPVLEFDEPDEDDIPLSILRERYHPRDINSVVQQTLGMLNMIAPNVNYTATEVLDWNDPSHSEACKAFDTCLIWAERNIHNINDILVLKRLQEVAILRSTQHKTKQTKLTSFFDTV</sequence>
<reference evidence="1 2" key="1">
    <citation type="journal article" date="2024" name="BMC Genomics">
        <title>De novo assembly and annotation of Popillia japonica's genome with initial clues to its potential as an invasive pest.</title>
        <authorList>
            <person name="Cucini C."/>
            <person name="Boschi S."/>
            <person name="Funari R."/>
            <person name="Cardaioli E."/>
            <person name="Iannotti N."/>
            <person name="Marturano G."/>
            <person name="Paoli F."/>
            <person name="Bruttini M."/>
            <person name="Carapelli A."/>
            <person name="Frati F."/>
            <person name="Nardi F."/>
        </authorList>
    </citation>
    <scope>NUCLEOTIDE SEQUENCE [LARGE SCALE GENOMIC DNA]</scope>
    <source>
        <strain evidence="1">DMR45628</strain>
    </source>
</reference>